<reference evidence="3 4" key="1">
    <citation type="submission" date="2024-02" db="EMBL/GenBank/DDBJ databases">
        <title>De novo assembly and annotation of 12 fungi associated with fruit tree decline syndrome in Ontario, Canada.</title>
        <authorList>
            <person name="Sulman M."/>
            <person name="Ellouze W."/>
            <person name="Ilyukhin E."/>
        </authorList>
    </citation>
    <scope>NUCLEOTIDE SEQUENCE [LARGE SCALE GENOMIC DNA]</scope>
    <source>
        <strain evidence="3 4">M11/M66-122</strain>
    </source>
</reference>
<comment type="caution">
    <text evidence="3">The sequence shown here is derived from an EMBL/GenBank/DDBJ whole genome shotgun (WGS) entry which is preliminary data.</text>
</comment>
<feature type="transmembrane region" description="Helical" evidence="2">
    <location>
        <begin position="94"/>
        <end position="113"/>
    </location>
</feature>
<feature type="transmembrane region" description="Helical" evidence="2">
    <location>
        <begin position="28"/>
        <end position="48"/>
    </location>
</feature>
<accession>A0AAN9UK71</accession>
<feature type="compositionally biased region" description="Polar residues" evidence="1">
    <location>
        <begin position="329"/>
        <end position="339"/>
    </location>
</feature>
<feature type="region of interest" description="Disordered" evidence="1">
    <location>
        <begin position="310"/>
        <end position="353"/>
    </location>
</feature>
<keyword evidence="4" id="KW-1185">Reference proteome</keyword>
<feature type="transmembrane region" description="Helical" evidence="2">
    <location>
        <begin position="69"/>
        <end position="88"/>
    </location>
</feature>
<gene>
    <name evidence="3" type="ORF">SLS62_008715</name>
</gene>
<dbReference type="AlphaFoldDB" id="A0AAN9UK71"/>
<proteinExistence type="predicted"/>
<sequence>MDQTKFFGSQVGGQSVINYGYTDMPLKLLIWDTRYFFVFAWALPWIVWPIRPCDGGEFDELAPTRSNMWCIFVHTILVVLQTAFIISLPWVLLFPAWVVIVGMVVFFACNSLLCRALNGSTITYTSDPEFAPALEEHEHEQWIFMNGVAAGEAWLKSNINRLALTFKRPIIGVHNQTAGIIFDVVECLVQRNFGFATRDVREAYKIVKDKLYNPKYTKVIFILHSQGGIEGGLVLDWLLQELPQNLLAKLEVYTFGNAANHFNNPHRHAESQELEERSPCSRVNVDVPETVAEVPITHSPVELRMTPAWSRQPTQPDQLSNGHAHEQNPAPSTANSDGQSSTRRSRKVSVVPASDRAIGHVEHYAHTTDFVALWGVLHFVTTERTSPQLPRFIGRVFSRTSSLGGHQFSQHYLNGMFPLARDAETGRFVGCAESNEFMDSVVEPGAPGSEEEALREGIENNLARLRQDSELEDEDGVSVRGSFYEGDRWDRIRDGKVRVKHLSRLWLYRNGRSPPPEAGPRGLGLGLDWDNRVATM</sequence>
<dbReference type="PANTHER" id="PTHR42044:SF1">
    <property type="entry name" value="DUF676 DOMAIN-CONTAINING PROTEIN"/>
    <property type="match status" value="1"/>
</dbReference>
<organism evidence="3 4">
    <name type="scientific">Diatrype stigma</name>
    <dbReference type="NCBI Taxonomy" id="117547"/>
    <lineage>
        <taxon>Eukaryota</taxon>
        <taxon>Fungi</taxon>
        <taxon>Dikarya</taxon>
        <taxon>Ascomycota</taxon>
        <taxon>Pezizomycotina</taxon>
        <taxon>Sordariomycetes</taxon>
        <taxon>Xylariomycetidae</taxon>
        <taxon>Xylariales</taxon>
        <taxon>Diatrypaceae</taxon>
        <taxon>Diatrype</taxon>
    </lineage>
</organism>
<protein>
    <submittedName>
        <fullName evidence="3">Uncharacterized protein</fullName>
    </submittedName>
</protein>
<feature type="compositionally biased region" description="Polar residues" evidence="1">
    <location>
        <begin position="310"/>
        <end position="321"/>
    </location>
</feature>
<evidence type="ECO:0000313" key="4">
    <source>
        <dbReference type="Proteomes" id="UP001320420"/>
    </source>
</evidence>
<evidence type="ECO:0000256" key="2">
    <source>
        <dbReference type="SAM" id="Phobius"/>
    </source>
</evidence>
<dbReference type="Proteomes" id="UP001320420">
    <property type="component" value="Unassembled WGS sequence"/>
</dbReference>
<keyword evidence="2" id="KW-1133">Transmembrane helix</keyword>
<keyword evidence="2" id="KW-0812">Transmembrane</keyword>
<evidence type="ECO:0000256" key="1">
    <source>
        <dbReference type="SAM" id="MobiDB-lite"/>
    </source>
</evidence>
<dbReference type="PANTHER" id="PTHR42044">
    <property type="entry name" value="DUF676 DOMAIN-CONTAINING PROTEIN-RELATED"/>
    <property type="match status" value="1"/>
</dbReference>
<evidence type="ECO:0000313" key="3">
    <source>
        <dbReference type="EMBL" id="KAK7748347.1"/>
    </source>
</evidence>
<dbReference type="EMBL" id="JAKJXP020000083">
    <property type="protein sequence ID" value="KAK7748347.1"/>
    <property type="molecule type" value="Genomic_DNA"/>
</dbReference>
<name>A0AAN9UK71_9PEZI</name>
<keyword evidence="2" id="KW-0472">Membrane</keyword>